<evidence type="ECO:0000313" key="3">
    <source>
        <dbReference type="EMBL" id="RTR29578.1"/>
    </source>
</evidence>
<evidence type="ECO:0000259" key="2">
    <source>
        <dbReference type="Pfam" id="PF25842"/>
    </source>
</evidence>
<dbReference type="OrthoDB" id="1683445at2"/>
<feature type="domain" description="Membrane protein NfeD2 N-terminal transmembrane" evidence="2">
    <location>
        <begin position="1"/>
        <end position="101"/>
    </location>
</feature>
<feature type="transmembrane region" description="Helical" evidence="1">
    <location>
        <begin position="12"/>
        <end position="29"/>
    </location>
</feature>
<dbReference type="InterPro" id="IPR058653">
    <property type="entry name" value="NfeD2_TM"/>
</dbReference>
<keyword evidence="1" id="KW-0812">Transmembrane</keyword>
<dbReference type="Proteomes" id="UP000271374">
    <property type="component" value="Unassembled WGS sequence"/>
</dbReference>
<dbReference type="Pfam" id="PF25842">
    <property type="entry name" value="NfeD_TM"/>
    <property type="match status" value="1"/>
</dbReference>
<keyword evidence="1" id="KW-1133">Transmembrane helix</keyword>
<sequence>MELFGSSLQSIYLTTLIIAGALTILYILFNDLLDGFAEMIPFLNPALILAFITFFSASGYLFELLTSFNSYIIVAFSILIALILDTLLHIFVLVPLSSAEESLVYSTNSLRGRVGKVILPIPAGGYGEVLLKSASGSVAKSAVSFKGEAIEEGKNVLVVEVKSGVLYVVPHESPDDFYF</sequence>
<organism evidence="3 4">
    <name type="scientific">Bacillus yapensis</name>
    <dbReference type="NCBI Taxonomy" id="2492960"/>
    <lineage>
        <taxon>Bacteria</taxon>
        <taxon>Bacillati</taxon>
        <taxon>Bacillota</taxon>
        <taxon>Bacilli</taxon>
        <taxon>Bacillales</taxon>
        <taxon>Bacillaceae</taxon>
        <taxon>Bacillus</taxon>
    </lineage>
</organism>
<dbReference type="InterPro" id="IPR012340">
    <property type="entry name" value="NA-bd_OB-fold"/>
</dbReference>
<dbReference type="RefSeq" id="WP_126409563.1">
    <property type="nucleotide sequence ID" value="NZ_RXNT01000012.1"/>
</dbReference>
<comment type="caution">
    <text evidence="3">The sequence shown here is derived from an EMBL/GenBank/DDBJ whole genome shotgun (WGS) entry which is preliminary data.</text>
</comment>
<gene>
    <name evidence="3" type="ORF">EKG37_14895</name>
</gene>
<name>A0A431W2B8_9BACI</name>
<dbReference type="EMBL" id="RXNT01000012">
    <property type="protein sequence ID" value="RTR29578.1"/>
    <property type="molecule type" value="Genomic_DNA"/>
</dbReference>
<dbReference type="Gene3D" id="2.40.50.140">
    <property type="entry name" value="Nucleic acid-binding proteins"/>
    <property type="match status" value="1"/>
</dbReference>
<evidence type="ECO:0000313" key="4">
    <source>
        <dbReference type="Proteomes" id="UP000271374"/>
    </source>
</evidence>
<feature type="transmembrane region" description="Helical" evidence="1">
    <location>
        <begin position="41"/>
        <end position="62"/>
    </location>
</feature>
<keyword evidence="1" id="KW-0472">Membrane</keyword>
<keyword evidence="4" id="KW-1185">Reference proteome</keyword>
<proteinExistence type="predicted"/>
<reference evidence="3 4" key="1">
    <citation type="submission" date="2018-12" db="EMBL/GenBank/DDBJ databases">
        <title>Bacillus yapensis draft genome sequence.</title>
        <authorList>
            <person name="Yu L."/>
            <person name="Xu X."/>
            <person name="Tang X."/>
        </authorList>
    </citation>
    <scope>NUCLEOTIDE SEQUENCE [LARGE SCALE GENOMIC DNA]</scope>
    <source>
        <strain evidence="3 4">XXST-01</strain>
    </source>
</reference>
<feature type="transmembrane region" description="Helical" evidence="1">
    <location>
        <begin position="68"/>
        <end position="94"/>
    </location>
</feature>
<protein>
    <recommendedName>
        <fullName evidence="2">Membrane protein NfeD2 N-terminal transmembrane domain-containing protein</fullName>
    </recommendedName>
</protein>
<accession>A0A431W2B8</accession>
<evidence type="ECO:0000256" key="1">
    <source>
        <dbReference type="SAM" id="Phobius"/>
    </source>
</evidence>
<dbReference type="AlphaFoldDB" id="A0A431W2B8"/>